<dbReference type="GO" id="GO:0004497">
    <property type="term" value="F:monooxygenase activity"/>
    <property type="evidence" value="ECO:0007669"/>
    <property type="project" value="UniProtKB-KW"/>
</dbReference>
<keyword evidence="5 12" id="KW-0732">Signal</keyword>
<feature type="signal peptide" evidence="12">
    <location>
        <begin position="1"/>
        <end position="15"/>
    </location>
</feature>
<keyword evidence="10" id="KW-0325">Glycoprotein</keyword>
<evidence type="ECO:0000256" key="5">
    <source>
        <dbReference type="ARBA" id="ARBA00022729"/>
    </source>
</evidence>
<evidence type="ECO:0000256" key="3">
    <source>
        <dbReference type="ARBA" id="ARBA00022525"/>
    </source>
</evidence>
<dbReference type="Proteomes" id="UP000077266">
    <property type="component" value="Unassembled WGS sequence"/>
</dbReference>
<keyword evidence="14" id="KW-1185">Reference proteome</keyword>
<dbReference type="AlphaFoldDB" id="A0A165B594"/>
<dbReference type="Pfam" id="PF22810">
    <property type="entry name" value="LPMO_AA14"/>
    <property type="match status" value="1"/>
</dbReference>
<keyword evidence="3" id="KW-0964">Secreted</keyword>
<accession>A0A165B594</accession>
<dbReference type="GO" id="GO:0046872">
    <property type="term" value="F:metal ion binding"/>
    <property type="evidence" value="ECO:0007669"/>
    <property type="project" value="UniProtKB-KW"/>
</dbReference>
<evidence type="ECO:0000256" key="10">
    <source>
        <dbReference type="ARBA" id="ARBA00023180"/>
    </source>
</evidence>
<feature type="chain" id="PRO_5012068357" evidence="12">
    <location>
        <begin position="16"/>
        <end position="101"/>
    </location>
</feature>
<keyword evidence="4" id="KW-0479">Metal-binding</keyword>
<dbReference type="STRING" id="1314781.A0A165B594"/>
<evidence type="ECO:0000256" key="9">
    <source>
        <dbReference type="ARBA" id="ARBA00023157"/>
    </source>
</evidence>
<keyword evidence="6" id="KW-0560">Oxidoreductase</keyword>
<evidence type="ECO:0000256" key="1">
    <source>
        <dbReference type="ARBA" id="ARBA00001973"/>
    </source>
</evidence>
<evidence type="ECO:0000256" key="6">
    <source>
        <dbReference type="ARBA" id="ARBA00023002"/>
    </source>
</evidence>
<evidence type="ECO:0000256" key="4">
    <source>
        <dbReference type="ARBA" id="ARBA00022723"/>
    </source>
</evidence>
<evidence type="ECO:0000313" key="14">
    <source>
        <dbReference type="Proteomes" id="UP000077266"/>
    </source>
</evidence>
<keyword evidence="8" id="KW-0503">Monooxygenase</keyword>
<name>A0A165B594_EXIGL</name>
<evidence type="ECO:0000256" key="2">
    <source>
        <dbReference type="ARBA" id="ARBA00004613"/>
    </source>
</evidence>
<comment type="similarity">
    <text evidence="11">Belongs to the polysaccharide monooxygenase AA14 family.</text>
</comment>
<dbReference type="OrthoDB" id="2019572at2759"/>
<keyword evidence="7" id="KW-0186">Copper</keyword>
<evidence type="ECO:0000256" key="12">
    <source>
        <dbReference type="SAM" id="SignalP"/>
    </source>
</evidence>
<evidence type="ECO:0000256" key="7">
    <source>
        <dbReference type="ARBA" id="ARBA00023008"/>
    </source>
</evidence>
<evidence type="ECO:0000256" key="11">
    <source>
        <dbReference type="ARBA" id="ARBA00046340"/>
    </source>
</evidence>
<sequence>MIPLVAFFFVHLAHGHIGAYHRAMYCLNGLSNVTVQGIRSVSDPQQRVQTWDEFWFRGQCKEFPPPEGEFLELPVGGYAELELVGNKAVSSLGFSENLSAS</sequence>
<dbReference type="GO" id="GO:0005576">
    <property type="term" value="C:extracellular region"/>
    <property type="evidence" value="ECO:0007669"/>
    <property type="project" value="UniProtKB-SubCell"/>
</dbReference>
<proteinExistence type="inferred from homology"/>
<dbReference type="InterPro" id="IPR054497">
    <property type="entry name" value="LPMO_AA14"/>
</dbReference>
<protein>
    <submittedName>
        <fullName evidence="13">Uncharacterized protein</fullName>
    </submittedName>
</protein>
<evidence type="ECO:0000313" key="13">
    <source>
        <dbReference type="EMBL" id="KZV79848.1"/>
    </source>
</evidence>
<dbReference type="EMBL" id="KV426553">
    <property type="protein sequence ID" value="KZV79848.1"/>
    <property type="molecule type" value="Genomic_DNA"/>
</dbReference>
<reference evidence="13 14" key="1">
    <citation type="journal article" date="2016" name="Mol. Biol. Evol.">
        <title>Comparative Genomics of Early-Diverging Mushroom-Forming Fungi Provides Insights into the Origins of Lignocellulose Decay Capabilities.</title>
        <authorList>
            <person name="Nagy L.G."/>
            <person name="Riley R."/>
            <person name="Tritt A."/>
            <person name="Adam C."/>
            <person name="Daum C."/>
            <person name="Floudas D."/>
            <person name="Sun H."/>
            <person name="Yadav J.S."/>
            <person name="Pangilinan J."/>
            <person name="Larsson K.H."/>
            <person name="Matsuura K."/>
            <person name="Barry K."/>
            <person name="Labutti K."/>
            <person name="Kuo R."/>
            <person name="Ohm R.A."/>
            <person name="Bhattacharya S.S."/>
            <person name="Shirouzu T."/>
            <person name="Yoshinaga Y."/>
            <person name="Martin F.M."/>
            <person name="Grigoriev I.V."/>
            <person name="Hibbett D.S."/>
        </authorList>
    </citation>
    <scope>NUCLEOTIDE SEQUENCE [LARGE SCALE GENOMIC DNA]</scope>
    <source>
        <strain evidence="13 14">HHB12029</strain>
    </source>
</reference>
<dbReference type="InParanoid" id="A0A165B594"/>
<organism evidence="13 14">
    <name type="scientific">Exidia glandulosa HHB12029</name>
    <dbReference type="NCBI Taxonomy" id="1314781"/>
    <lineage>
        <taxon>Eukaryota</taxon>
        <taxon>Fungi</taxon>
        <taxon>Dikarya</taxon>
        <taxon>Basidiomycota</taxon>
        <taxon>Agaricomycotina</taxon>
        <taxon>Agaricomycetes</taxon>
        <taxon>Auriculariales</taxon>
        <taxon>Exidiaceae</taxon>
        <taxon>Exidia</taxon>
    </lineage>
</organism>
<evidence type="ECO:0000256" key="8">
    <source>
        <dbReference type="ARBA" id="ARBA00023033"/>
    </source>
</evidence>
<gene>
    <name evidence="13" type="ORF">EXIGLDRAFT_756681</name>
</gene>
<comment type="cofactor">
    <cofactor evidence="1">
        <name>Cu(2+)</name>
        <dbReference type="ChEBI" id="CHEBI:29036"/>
    </cofactor>
</comment>
<comment type="subcellular location">
    <subcellularLocation>
        <location evidence="2">Secreted</location>
    </subcellularLocation>
</comment>
<keyword evidence="9" id="KW-1015">Disulfide bond</keyword>